<dbReference type="AlphaFoldDB" id="A0A1M6DBT9"/>
<keyword evidence="4 9" id="KW-0808">Transferase</keyword>
<protein>
    <recommendedName>
        <fullName evidence="3 9">4-diphosphocytidyl-2-C-methyl-D-erythritol kinase</fullName>
        <shortName evidence="9">CMK</shortName>
        <ecNumber evidence="2 9">2.7.1.148</ecNumber>
    </recommendedName>
    <alternativeName>
        <fullName evidence="8 9">4-(cytidine-5'-diphospho)-2-C-methyl-D-erythritol kinase</fullName>
    </alternativeName>
</protein>
<name>A0A1M6DBT9_9CLOT</name>
<comment type="pathway">
    <text evidence="9">Isoprenoid biosynthesis; isopentenyl diphosphate biosynthesis via DXP pathway; isopentenyl diphosphate from 1-deoxy-D-xylulose 5-phosphate: step 3/6.</text>
</comment>
<reference evidence="12 13" key="1">
    <citation type="submission" date="2016-11" db="EMBL/GenBank/DDBJ databases">
        <authorList>
            <person name="Jaros S."/>
            <person name="Januszkiewicz K."/>
            <person name="Wedrychowicz H."/>
        </authorList>
    </citation>
    <scope>NUCLEOTIDE SEQUENCE [LARGE SCALE GENOMIC DNA]</scope>
    <source>
        <strain evidence="12 13">DSM 6191</strain>
    </source>
</reference>
<evidence type="ECO:0000256" key="1">
    <source>
        <dbReference type="ARBA" id="ARBA00009684"/>
    </source>
</evidence>
<evidence type="ECO:0000259" key="10">
    <source>
        <dbReference type="Pfam" id="PF00288"/>
    </source>
</evidence>
<dbReference type="GO" id="GO:0019288">
    <property type="term" value="P:isopentenyl diphosphate biosynthetic process, methylerythritol 4-phosphate pathway"/>
    <property type="evidence" value="ECO:0007669"/>
    <property type="project" value="UniProtKB-UniRule"/>
</dbReference>
<dbReference type="EC" id="2.7.1.148" evidence="2 9"/>
<organism evidence="12 13">
    <name type="scientific">Clostridium intestinale DSM 6191</name>
    <dbReference type="NCBI Taxonomy" id="1121320"/>
    <lineage>
        <taxon>Bacteria</taxon>
        <taxon>Bacillati</taxon>
        <taxon>Bacillota</taxon>
        <taxon>Clostridia</taxon>
        <taxon>Eubacteriales</taxon>
        <taxon>Clostridiaceae</taxon>
        <taxon>Clostridium</taxon>
    </lineage>
</organism>
<evidence type="ECO:0000256" key="3">
    <source>
        <dbReference type="ARBA" id="ARBA00017473"/>
    </source>
</evidence>
<keyword evidence="7 9" id="KW-0067">ATP-binding</keyword>
<keyword evidence="6 9" id="KW-0418">Kinase</keyword>
<evidence type="ECO:0000256" key="2">
    <source>
        <dbReference type="ARBA" id="ARBA00012052"/>
    </source>
</evidence>
<dbReference type="GO" id="GO:0005524">
    <property type="term" value="F:ATP binding"/>
    <property type="evidence" value="ECO:0007669"/>
    <property type="project" value="UniProtKB-UniRule"/>
</dbReference>
<evidence type="ECO:0000313" key="12">
    <source>
        <dbReference type="EMBL" id="SHI70508.1"/>
    </source>
</evidence>
<dbReference type="UniPathway" id="UPA00056">
    <property type="reaction ID" value="UER00094"/>
</dbReference>
<feature type="active site" evidence="9">
    <location>
        <position position="134"/>
    </location>
</feature>
<keyword evidence="5 9" id="KW-0547">Nucleotide-binding</keyword>
<comment type="function">
    <text evidence="9">Catalyzes the phosphorylation of the position 2 hydroxy group of 4-diphosphocytidyl-2C-methyl-D-erythritol.</text>
</comment>
<gene>
    <name evidence="9" type="primary">ispE</name>
    <name evidence="12" type="ORF">SAMN02745941_04208</name>
</gene>
<dbReference type="GO" id="GO:0016114">
    <property type="term" value="P:terpenoid biosynthetic process"/>
    <property type="evidence" value="ECO:0007669"/>
    <property type="project" value="UniProtKB-UniRule"/>
</dbReference>
<dbReference type="PANTHER" id="PTHR43527">
    <property type="entry name" value="4-DIPHOSPHOCYTIDYL-2-C-METHYL-D-ERYTHRITOL KINASE, CHLOROPLASTIC"/>
    <property type="match status" value="1"/>
</dbReference>
<dbReference type="InterPro" id="IPR006204">
    <property type="entry name" value="GHMP_kinase_N_dom"/>
</dbReference>
<accession>A0A1M6DBT9</accession>
<dbReference type="InterPro" id="IPR013750">
    <property type="entry name" value="GHMP_kinase_C_dom"/>
</dbReference>
<dbReference type="NCBIfam" id="TIGR00154">
    <property type="entry name" value="ispE"/>
    <property type="match status" value="1"/>
</dbReference>
<dbReference type="InterPro" id="IPR014721">
    <property type="entry name" value="Ribsml_uS5_D2-typ_fold_subgr"/>
</dbReference>
<evidence type="ECO:0000256" key="5">
    <source>
        <dbReference type="ARBA" id="ARBA00022741"/>
    </source>
</evidence>
<evidence type="ECO:0000259" key="11">
    <source>
        <dbReference type="Pfam" id="PF08544"/>
    </source>
</evidence>
<feature type="domain" description="GHMP kinase N-terminal" evidence="10">
    <location>
        <begin position="64"/>
        <end position="142"/>
    </location>
</feature>
<proteinExistence type="inferred from homology"/>
<dbReference type="InterPro" id="IPR036554">
    <property type="entry name" value="GHMP_kinase_C_sf"/>
</dbReference>
<dbReference type="InterPro" id="IPR004424">
    <property type="entry name" value="IspE"/>
</dbReference>
<dbReference type="Pfam" id="PF00288">
    <property type="entry name" value="GHMP_kinases_N"/>
    <property type="match status" value="1"/>
</dbReference>
<dbReference type="GO" id="GO:0050515">
    <property type="term" value="F:4-(cytidine 5'-diphospho)-2-C-methyl-D-erythritol kinase activity"/>
    <property type="evidence" value="ECO:0007669"/>
    <property type="project" value="UniProtKB-UniRule"/>
</dbReference>
<keyword evidence="9" id="KW-0414">Isoprene biosynthesis</keyword>
<evidence type="ECO:0000256" key="8">
    <source>
        <dbReference type="ARBA" id="ARBA00032554"/>
    </source>
</evidence>
<dbReference type="Gene3D" id="3.30.230.10">
    <property type="match status" value="1"/>
</dbReference>
<comment type="similarity">
    <text evidence="1 9">Belongs to the GHMP kinase family. IspE subfamily.</text>
</comment>
<dbReference type="PANTHER" id="PTHR43527:SF2">
    <property type="entry name" value="4-DIPHOSPHOCYTIDYL-2-C-METHYL-D-ERYTHRITOL KINASE, CHLOROPLASTIC"/>
    <property type="match status" value="1"/>
</dbReference>
<dbReference type="Proteomes" id="UP000184241">
    <property type="component" value="Unassembled WGS sequence"/>
</dbReference>
<evidence type="ECO:0000256" key="9">
    <source>
        <dbReference type="HAMAP-Rule" id="MF_00061"/>
    </source>
</evidence>
<dbReference type="SUPFAM" id="SSF54211">
    <property type="entry name" value="Ribosomal protein S5 domain 2-like"/>
    <property type="match status" value="1"/>
</dbReference>
<evidence type="ECO:0000256" key="6">
    <source>
        <dbReference type="ARBA" id="ARBA00022777"/>
    </source>
</evidence>
<dbReference type="SUPFAM" id="SSF55060">
    <property type="entry name" value="GHMP Kinase, C-terminal domain"/>
    <property type="match status" value="1"/>
</dbReference>
<dbReference type="Gene3D" id="3.30.70.890">
    <property type="entry name" value="GHMP kinase, C-terminal domain"/>
    <property type="match status" value="1"/>
</dbReference>
<comment type="catalytic activity">
    <reaction evidence="9">
        <text>4-CDP-2-C-methyl-D-erythritol + ATP = 4-CDP-2-C-methyl-D-erythritol 2-phosphate + ADP + H(+)</text>
        <dbReference type="Rhea" id="RHEA:18437"/>
        <dbReference type="ChEBI" id="CHEBI:15378"/>
        <dbReference type="ChEBI" id="CHEBI:30616"/>
        <dbReference type="ChEBI" id="CHEBI:57823"/>
        <dbReference type="ChEBI" id="CHEBI:57919"/>
        <dbReference type="ChEBI" id="CHEBI:456216"/>
        <dbReference type="EC" id="2.7.1.148"/>
    </reaction>
</comment>
<dbReference type="PIRSF" id="PIRSF010376">
    <property type="entry name" value="IspE"/>
    <property type="match status" value="1"/>
</dbReference>
<evidence type="ECO:0000256" key="4">
    <source>
        <dbReference type="ARBA" id="ARBA00022679"/>
    </source>
</evidence>
<sequence length="281" mass="31475">MKIKAYGKINIALEVVGKREDGYHLLRMIMQNIDLYDLIELNEKRSNDITIECNKPYVPKDDRNLAYKAARLFMDTYKINRGIHIDIVKNIPVAAGLAGGSTNAAAVLKALNEMFDVGASEQDLMDLGVKLGADIPYCIKGGTCLCEGIGEKISELKSFKDKILVLVKPPFGVSTKDVYGAIDINKIFKKVLVNELIEAIEKDDLLFVAKNMKNHLENVTLRRHPLIIKIKEDMIKMGSIGSMMSGSGPTVFGFFDDMLKAQSCYERMKKQFNDVFITRTI</sequence>
<dbReference type="RefSeq" id="WP_073022526.1">
    <property type="nucleotide sequence ID" value="NZ_FQXU01000018.1"/>
</dbReference>
<dbReference type="InterPro" id="IPR020568">
    <property type="entry name" value="Ribosomal_Su5_D2-typ_SF"/>
</dbReference>
<feature type="domain" description="GHMP kinase C-terminal" evidence="11">
    <location>
        <begin position="196"/>
        <end position="273"/>
    </location>
</feature>
<feature type="binding site" evidence="9">
    <location>
        <begin position="92"/>
        <end position="102"/>
    </location>
    <ligand>
        <name>ATP</name>
        <dbReference type="ChEBI" id="CHEBI:30616"/>
    </ligand>
</feature>
<dbReference type="Pfam" id="PF08544">
    <property type="entry name" value="GHMP_kinases_C"/>
    <property type="match status" value="1"/>
</dbReference>
<evidence type="ECO:0000256" key="7">
    <source>
        <dbReference type="ARBA" id="ARBA00022840"/>
    </source>
</evidence>
<dbReference type="HAMAP" id="MF_00061">
    <property type="entry name" value="IspE"/>
    <property type="match status" value="1"/>
</dbReference>
<dbReference type="EMBL" id="FQXU01000018">
    <property type="protein sequence ID" value="SHI70508.1"/>
    <property type="molecule type" value="Genomic_DNA"/>
</dbReference>
<evidence type="ECO:0000313" key="13">
    <source>
        <dbReference type="Proteomes" id="UP000184241"/>
    </source>
</evidence>
<feature type="active site" evidence="9">
    <location>
        <position position="8"/>
    </location>
</feature>